<name>A0A168DQJ6_CORDF</name>
<dbReference type="EMBL" id="AZHF01000007">
    <property type="protein sequence ID" value="OAA72890.1"/>
    <property type="molecule type" value="Genomic_DNA"/>
</dbReference>
<dbReference type="Proteomes" id="UP000076881">
    <property type="component" value="Unassembled WGS sequence"/>
</dbReference>
<feature type="region of interest" description="Disordered" evidence="1">
    <location>
        <begin position="1"/>
        <end position="25"/>
    </location>
</feature>
<reference evidence="2 3" key="1">
    <citation type="journal article" date="2016" name="Genome Biol. Evol.">
        <title>Divergent and convergent evolution of fungal pathogenicity.</title>
        <authorList>
            <person name="Shang Y."/>
            <person name="Xiao G."/>
            <person name="Zheng P."/>
            <person name="Cen K."/>
            <person name="Zhan S."/>
            <person name="Wang C."/>
        </authorList>
    </citation>
    <scope>NUCLEOTIDE SEQUENCE [LARGE SCALE GENOMIC DNA]</scope>
    <source>
        <strain evidence="2 3">RCEF 1005</strain>
    </source>
</reference>
<comment type="caution">
    <text evidence="2">The sequence shown here is derived from an EMBL/GenBank/DDBJ whole genome shotgun (WGS) entry which is preliminary data.</text>
</comment>
<keyword evidence="3" id="KW-1185">Reference proteome</keyword>
<feature type="compositionally biased region" description="Polar residues" evidence="1">
    <location>
        <begin position="122"/>
        <end position="131"/>
    </location>
</feature>
<evidence type="ECO:0000313" key="3">
    <source>
        <dbReference type="Proteomes" id="UP000076881"/>
    </source>
</evidence>
<protein>
    <submittedName>
        <fullName evidence="2">Uncharacterized protein</fullName>
    </submittedName>
</protein>
<evidence type="ECO:0000313" key="2">
    <source>
        <dbReference type="EMBL" id="OAA72890.1"/>
    </source>
</evidence>
<sequence length="141" mass="15351">MTLATSPSVNTDSPPSHQAAGPWTHWPMRQKLQALIDERKKKQGSATPKKRFRFQTSPAMDWQHESQVAIVTSAAEGAQDSAATNETNTDSEMKDSSTENALSCGNDTGDLEGMDWEPSFCIDQSSDTLVHSTDEDSDMSG</sequence>
<feature type="region of interest" description="Disordered" evidence="1">
    <location>
        <begin position="38"/>
        <end position="61"/>
    </location>
</feature>
<feature type="region of interest" description="Disordered" evidence="1">
    <location>
        <begin position="74"/>
        <end position="141"/>
    </location>
</feature>
<evidence type="ECO:0000256" key="1">
    <source>
        <dbReference type="SAM" id="MobiDB-lite"/>
    </source>
</evidence>
<organism evidence="2 3">
    <name type="scientific">Akanthomyces lecanii RCEF 1005</name>
    <dbReference type="NCBI Taxonomy" id="1081108"/>
    <lineage>
        <taxon>Eukaryota</taxon>
        <taxon>Fungi</taxon>
        <taxon>Dikarya</taxon>
        <taxon>Ascomycota</taxon>
        <taxon>Pezizomycotina</taxon>
        <taxon>Sordariomycetes</taxon>
        <taxon>Hypocreomycetidae</taxon>
        <taxon>Hypocreales</taxon>
        <taxon>Cordycipitaceae</taxon>
        <taxon>Akanthomyces</taxon>
        <taxon>Cordyceps confragosa</taxon>
    </lineage>
</organism>
<feature type="compositionally biased region" description="Polar residues" evidence="1">
    <location>
        <begin position="81"/>
        <end position="90"/>
    </location>
</feature>
<feature type="compositionally biased region" description="Polar residues" evidence="1">
    <location>
        <begin position="1"/>
        <end position="16"/>
    </location>
</feature>
<proteinExistence type="predicted"/>
<accession>A0A168DQJ6</accession>
<dbReference type="AlphaFoldDB" id="A0A168DQJ6"/>
<gene>
    <name evidence="2" type="ORF">LEL_08674</name>
</gene>